<organism evidence="1 2">
    <name type="scientific">Paenibacillus mesotrionivorans</name>
    <dbReference type="NCBI Taxonomy" id="3160968"/>
    <lineage>
        <taxon>Bacteria</taxon>
        <taxon>Bacillati</taxon>
        <taxon>Bacillota</taxon>
        <taxon>Bacilli</taxon>
        <taxon>Bacillales</taxon>
        <taxon>Paenibacillaceae</taxon>
        <taxon>Paenibacillus</taxon>
    </lineage>
</organism>
<protein>
    <submittedName>
        <fullName evidence="1">ComF family protein</fullName>
    </submittedName>
</protein>
<evidence type="ECO:0000313" key="1">
    <source>
        <dbReference type="EMBL" id="MFM9330678.1"/>
    </source>
</evidence>
<dbReference type="EMBL" id="JBJURJ010000014">
    <property type="protein sequence ID" value="MFM9330678.1"/>
    <property type="molecule type" value="Genomic_DNA"/>
</dbReference>
<keyword evidence="2" id="KW-1185">Reference proteome</keyword>
<sequence length="260" mass="29631">MRGLRSMHMKTLHRWLIQNTARLIAPPTRVCSSCAQARQYAGWNPLRVCDSCFQAIPWIREVECPVCGRGETCPDCLRLGPRTLVMNRSAVRYDDAMRELLAAYKYRGNERLRVLLGRMLVHAYRLYMLDPTIDKRGFDCITFVPVSAERLAERGFNQAEQMAVILGEQIGLPVASLLTRQRHTGKQSKMSREERMANMRGAFAVIPGRAVKLQRAARRRKLRILIVDDVYTTGSTLTQCAEALCESLPQARVYGLCWAR</sequence>
<reference evidence="1" key="1">
    <citation type="submission" date="2024-12" db="EMBL/GenBank/DDBJ databases">
        <authorList>
            <person name="Wu N."/>
        </authorList>
    </citation>
    <scope>NUCLEOTIDE SEQUENCE</scope>
    <source>
        <strain evidence="1">P15</strain>
    </source>
</reference>
<proteinExistence type="predicted"/>
<dbReference type="Proteomes" id="UP001631969">
    <property type="component" value="Unassembled WGS sequence"/>
</dbReference>
<comment type="caution">
    <text evidence="1">The sequence shown here is derived from an EMBL/GenBank/DDBJ whole genome shotgun (WGS) entry which is preliminary data.</text>
</comment>
<name>A0ACC7P108_9BACL</name>
<accession>A0ACC7P108</accession>
<evidence type="ECO:0000313" key="2">
    <source>
        <dbReference type="Proteomes" id="UP001631969"/>
    </source>
</evidence>
<gene>
    <name evidence="1" type="ORF">ACI1P1_20515</name>
</gene>